<dbReference type="Proteomes" id="UP000515734">
    <property type="component" value="Chromosome"/>
</dbReference>
<dbReference type="EMBL" id="AP023287">
    <property type="protein sequence ID" value="BCI56066.1"/>
    <property type="molecule type" value="Genomic_DNA"/>
</dbReference>
<evidence type="ECO:0000313" key="2">
    <source>
        <dbReference type="Proteomes" id="UP000515734"/>
    </source>
</evidence>
<name>A0A6S6PDM2_9MYCO</name>
<protein>
    <recommendedName>
        <fullName evidence="3">Excreted virulence factor EspC (Type VII ESX diderm)</fullName>
    </recommendedName>
</protein>
<dbReference type="AlphaFoldDB" id="A0A6S6PDM2"/>
<gene>
    <name evidence="1" type="ORF">NIIDNTM18_53440</name>
</gene>
<accession>A0A6S6PDM2</accession>
<organism evidence="1 2">
    <name type="scientific">Mycolicibacterium litorale</name>
    <dbReference type="NCBI Taxonomy" id="758802"/>
    <lineage>
        <taxon>Bacteria</taxon>
        <taxon>Bacillati</taxon>
        <taxon>Actinomycetota</taxon>
        <taxon>Actinomycetes</taxon>
        <taxon>Mycobacteriales</taxon>
        <taxon>Mycobacteriaceae</taxon>
        <taxon>Mycolicibacterium</taxon>
    </lineage>
</organism>
<proteinExistence type="predicted"/>
<evidence type="ECO:0008006" key="3">
    <source>
        <dbReference type="Google" id="ProtNLM"/>
    </source>
</evidence>
<evidence type="ECO:0000313" key="1">
    <source>
        <dbReference type="EMBL" id="BCI56066.1"/>
    </source>
</evidence>
<sequence>MLVDPDLLRAFAGQVEIASSIVVEADVGTKASISADGLPGSTLQWAARLVSGHVAEEAKLIASEMTEMGNAVRGAGNTYEVTDADLARSLEGIF</sequence>
<reference evidence="1 2" key="1">
    <citation type="submission" date="2020-07" db="EMBL/GenBank/DDBJ databases">
        <title>Complete genome sequence of Mycolicibacterium litorale like strain isolated from cardiac implantable electronic device infection.</title>
        <authorList>
            <person name="Fukano H."/>
            <person name="Miyama H."/>
            <person name="Hoshino Y."/>
        </authorList>
    </citation>
    <scope>NUCLEOTIDE SEQUENCE [LARGE SCALE GENOMIC DNA]</scope>
    <source>
        <strain evidence="1 2">NIIDNTM18</strain>
    </source>
</reference>